<dbReference type="EMBL" id="GBRH01266569">
    <property type="protein sequence ID" value="JAD31326.1"/>
    <property type="molecule type" value="Transcribed_RNA"/>
</dbReference>
<evidence type="ECO:0000313" key="1">
    <source>
        <dbReference type="EMBL" id="JAD31326.1"/>
    </source>
</evidence>
<reference evidence="1" key="2">
    <citation type="journal article" date="2015" name="Data Brief">
        <title>Shoot transcriptome of the giant reed, Arundo donax.</title>
        <authorList>
            <person name="Barrero R.A."/>
            <person name="Guerrero F.D."/>
            <person name="Moolhuijzen P."/>
            <person name="Goolsby J.A."/>
            <person name="Tidwell J."/>
            <person name="Bellgard S.E."/>
            <person name="Bellgard M.I."/>
        </authorList>
    </citation>
    <scope>NUCLEOTIDE SEQUENCE</scope>
    <source>
        <tissue evidence="1">Shoot tissue taken approximately 20 cm above the soil surface</tissue>
    </source>
</reference>
<organism evidence="1">
    <name type="scientific">Arundo donax</name>
    <name type="common">Giant reed</name>
    <name type="synonym">Donax arundinaceus</name>
    <dbReference type="NCBI Taxonomy" id="35708"/>
    <lineage>
        <taxon>Eukaryota</taxon>
        <taxon>Viridiplantae</taxon>
        <taxon>Streptophyta</taxon>
        <taxon>Embryophyta</taxon>
        <taxon>Tracheophyta</taxon>
        <taxon>Spermatophyta</taxon>
        <taxon>Magnoliopsida</taxon>
        <taxon>Liliopsida</taxon>
        <taxon>Poales</taxon>
        <taxon>Poaceae</taxon>
        <taxon>PACMAD clade</taxon>
        <taxon>Arundinoideae</taxon>
        <taxon>Arundineae</taxon>
        <taxon>Arundo</taxon>
    </lineage>
</organism>
<sequence>MPHSYHAMISPCQLDALGHQVD</sequence>
<proteinExistence type="predicted"/>
<accession>A0A0A8YXL5</accession>
<name>A0A0A8YXL5_ARUDO</name>
<reference evidence="1" key="1">
    <citation type="submission" date="2014-09" db="EMBL/GenBank/DDBJ databases">
        <authorList>
            <person name="Magalhaes I.L.F."/>
            <person name="Oliveira U."/>
            <person name="Santos F.R."/>
            <person name="Vidigal T.H.D.A."/>
            <person name="Brescovit A.D."/>
            <person name="Santos A.J."/>
        </authorList>
    </citation>
    <scope>NUCLEOTIDE SEQUENCE</scope>
    <source>
        <tissue evidence="1">Shoot tissue taken approximately 20 cm above the soil surface</tissue>
    </source>
</reference>
<protein>
    <submittedName>
        <fullName evidence="1">Uncharacterized protein</fullName>
    </submittedName>
</protein>
<dbReference type="AlphaFoldDB" id="A0A0A8YXL5"/>